<evidence type="ECO:0000256" key="6">
    <source>
        <dbReference type="ARBA" id="ARBA00023157"/>
    </source>
</evidence>
<evidence type="ECO:0000256" key="4">
    <source>
        <dbReference type="ARBA" id="ARBA00022759"/>
    </source>
</evidence>
<evidence type="ECO:0000313" key="10">
    <source>
        <dbReference type="Proteomes" id="UP000799776"/>
    </source>
</evidence>
<evidence type="ECO:0000256" key="2">
    <source>
        <dbReference type="ARBA" id="ARBA00022722"/>
    </source>
</evidence>
<dbReference type="GO" id="GO:0004519">
    <property type="term" value="F:endonuclease activity"/>
    <property type="evidence" value="ECO:0007669"/>
    <property type="project" value="UniProtKB-KW"/>
</dbReference>
<organism evidence="9 10">
    <name type="scientific">Saccharata proteae CBS 121410</name>
    <dbReference type="NCBI Taxonomy" id="1314787"/>
    <lineage>
        <taxon>Eukaryota</taxon>
        <taxon>Fungi</taxon>
        <taxon>Dikarya</taxon>
        <taxon>Ascomycota</taxon>
        <taxon>Pezizomycotina</taxon>
        <taxon>Dothideomycetes</taxon>
        <taxon>Dothideomycetes incertae sedis</taxon>
        <taxon>Botryosphaeriales</taxon>
        <taxon>Saccharataceae</taxon>
        <taxon>Saccharata</taxon>
    </lineage>
</organism>
<reference evidence="9" key="1">
    <citation type="journal article" date="2020" name="Stud. Mycol.">
        <title>101 Dothideomycetes genomes: a test case for predicting lifestyles and emergence of pathogens.</title>
        <authorList>
            <person name="Haridas S."/>
            <person name="Albert R."/>
            <person name="Binder M."/>
            <person name="Bloem J."/>
            <person name="Labutti K."/>
            <person name="Salamov A."/>
            <person name="Andreopoulos B."/>
            <person name="Baker S."/>
            <person name="Barry K."/>
            <person name="Bills G."/>
            <person name="Bluhm B."/>
            <person name="Cannon C."/>
            <person name="Castanera R."/>
            <person name="Culley D."/>
            <person name="Daum C."/>
            <person name="Ezra D."/>
            <person name="Gonzalez J."/>
            <person name="Henrissat B."/>
            <person name="Kuo A."/>
            <person name="Liang C."/>
            <person name="Lipzen A."/>
            <person name="Lutzoni F."/>
            <person name="Magnuson J."/>
            <person name="Mondo S."/>
            <person name="Nolan M."/>
            <person name="Ohm R."/>
            <person name="Pangilinan J."/>
            <person name="Park H.-J."/>
            <person name="Ramirez L."/>
            <person name="Alfaro M."/>
            <person name="Sun H."/>
            <person name="Tritt A."/>
            <person name="Yoshinaga Y."/>
            <person name="Zwiers L.-H."/>
            <person name="Turgeon B."/>
            <person name="Goodwin S."/>
            <person name="Spatafora J."/>
            <person name="Crous P."/>
            <person name="Grigoriev I."/>
        </authorList>
    </citation>
    <scope>NUCLEOTIDE SEQUENCE</scope>
    <source>
        <strain evidence="9">CBS 121410</strain>
    </source>
</reference>
<dbReference type="Pfam" id="PF02265">
    <property type="entry name" value="S1-P1_nuclease"/>
    <property type="match status" value="1"/>
</dbReference>
<evidence type="ECO:0000256" key="8">
    <source>
        <dbReference type="SAM" id="SignalP"/>
    </source>
</evidence>
<keyword evidence="7" id="KW-0325">Glycoprotein</keyword>
<dbReference type="PANTHER" id="PTHR33146">
    <property type="entry name" value="ENDONUCLEASE 4"/>
    <property type="match status" value="1"/>
</dbReference>
<dbReference type="AlphaFoldDB" id="A0A9P4HZ95"/>
<name>A0A9P4HZ95_9PEZI</name>
<dbReference type="OrthoDB" id="441446at2759"/>
<comment type="similarity">
    <text evidence="1">Belongs to the nuclease type I family.</text>
</comment>
<dbReference type="CDD" id="cd11010">
    <property type="entry name" value="S1-P1_nuclease"/>
    <property type="match status" value="1"/>
</dbReference>
<dbReference type="GO" id="GO:0006308">
    <property type="term" value="P:DNA catabolic process"/>
    <property type="evidence" value="ECO:0007669"/>
    <property type="project" value="InterPro"/>
</dbReference>
<protein>
    <recommendedName>
        <fullName evidence="11">Nuclease PA3</fullName>
    </recommendedName>
</protein>
<dbReference type="InterPro" id="IPR008947">
    <property type="entry name" value="PLipase_C/P1_nuclease_dom_sf"/>
</dbReference>
<feature type="chain" id="PRO_5040386954" description="Nuclease PA3" evidence="8">
    <location>
        <begin position="22"/>
        <end position="335"/>
    </location>
</feature>
<dbReference type="Gene3D" id="1.10.575.10">
    <property type="entry name" value="P1 Nuclease"/>
    <property type="match status" value="1"/>
</dbReference>
<keyword evidence="6" id="KW-1015">Disulfide bond</keyword>
<dbReference type="GO" id="GO:0003676">
    <property type="term" value="F:nucleic acid binding"/>
    <property type="evidence" value="ECO:0007669"/>
    <property type="project" value="InterPro"/>
</dbReference>
<evidence type="ECO:0000313" key="9">
    <source>
        <dbReference type="EMBL" id="KAF2090173.1"/>
    </source>
</evidence>
<evidence type="ECO:0000256" key="1">
    <source>
        <dbReference type="ARBA" id="ARBA00009547"/>
    </source>
</evidence>
<keyword evidence="3" id="KW-0479">Metal-binding</keyword>
<dbReference type="PANTHER" id="PTHR33146:SF26">
    <property type="entry name" value="ENDONUCLEASE 4"/>
    <property type="match status" value="1"/>
</dbReference>
<dbReference type="GO" id="GO:0046872">
    <property type="term" value="F:metal ion binding"/>
    <property type="evidence" value="ECO:0007669"/>
    <property type="project" value="UniProtKB-KW"/>
</dbReference>
<dbReference type="FunFam" id="1.10.575.10:FF:000004">
    <property type="entry name" value="Nuclease S1"/>
    <property type="match status" value="1"/>
</dbReference>
<dbReference type="EMBL" id="ML978713">
    <property type="protein sequence ID" value="KAF2090173.1"/>
    <property type="molecule type" value="Genomic_DNA"/>
</dbReference>
<dbReference type="Proteomes" id="UP000799776">
    <property type="component" value="Unassembled WGS sequence"/>
</dbReference>
<dbReference type="InterPro" id="IPR003154">
    <property type="entry name" value="S1/P1nuclease"/>
</dbReference>
<gene>
    <name evidence="9" type="ORF">K490DRAFT_63044</name>
</gene>
<evidence type="ECO:0008006" key="11">
    <source>
        <dbReference type="Google" id="ProtNLM"/>
    </source>
</evidence>
<evidence type="ECO:0000256" key="5">
    <source>
        <dbReference type="ARBA" id="ARBA00022801"/>
    </source>
</evidence>
<keyword evidence="10" id="KW-1185">Reference proteome</keyword>
<keyword evidence="5" id="KW-0378">Hydrolase</keyword>
<comment type="caution">
    <text evidence="9">The sequence shown here is derived from an EMBL/GenBank/DDBJ whole genome shotgun (WGS) entry which is preliminary data.</text>
</comment>
<dbReference type="GO" id="GO:0016788">
    <property type="term" value="F:hydrolase activity, acting on ester bonds"/>
    <property type="evidence" value="ECO:0007669"/>
    <property type="project" value="InterPro"/>
</dbReference>
<dbReference type="SUPFAM" id="SSF48537">
    <property type="entry name" value="Phospholipase C/P1 nuclease"/>
    <property type="match status" value="1"/>
</dbReference>
<sequence>MTRSLLLAAPLLLRALPSVQAWGSLGHETIAYIATNFVSAATKSWAQDLLDDTTTSYLANVATWADSYRYTSEGSFSAEYHFVDANDDPPSSCSVEFERDCPDSGCIISAIANYTSRVGETSLSTTQRQMALKWIIHFLGDIHQPLHDEALAYGANDIDVTFDDSKTNLHHIWDTNMPEQLVGGYSLTDAKSWAKTLTTAIKSGTYKSSAAGWLDGMDIDDAESSALLWAQGSNAYVCSTVMPDGYSVLETGDLSGDYYDGVIDVIKQQIAMSGYRLAAWLDLIATGETGLAEKLKKRDHTSKTRPYVFPPRGWAKRDNEAERQAHARRHSGHRC</sequence>
<keyword evidence="2" id="KW-0540">Nuclease</keyword>
<evidence type="ECO:0000256" key="3">
    <source>
        <dbReference type="ARBA" id="ARBA00022723"/>
    </source>
</evidence>
<evidence type="ECO:0000256" key="7">
    <source>
        <dbReference type="ARBA" id="ARBA00023180"/>
    </source>
</evidence>
<proteinExistence type="inferred from homology"/>
<accession>A0A9P4HZ95</accession>
<keyword evidence="8" id="KW-0732">Signal</keyword>
<feature type="signal peptide" evidence="8">
    <location>
        <begin position="1"/>
        <end position="21"/>
    </location>
</feature>
<keyword evidence="4" id="KW-0255">Endonuclease</keyword>